<dbReference type="AlphaFoldDB" id="A0AAD8AUB6"/>
<gene>
    <name evidence="1" type="ORF">Bpfe_028017</name>
</gene>
<evidence type="ECO:0000313" key="1">
    <source>
        <dbReference type="EMBL" id="KAK0042566.1"/>
    </source>
</evidence>
<reference evidence="1" key="2">
    <citation type="submission" date="2023-04" db="EMBL/GenBank/DDBJ databases">
        <authorList>
            <person name="Bu L."/>
            <person name="Lu L."/>
            <person name="Laidemitt M.R."/>
            <person name="Zhang S.M."/>
            <person name="Mutuku M."/>
            <person name="Mkoji G."/>
            <person name="Steinauer M."/>
            <person name="Loker E.S."/>
        </authorList>
    </citation>
    <scope>NUCLEOTIDE SEQUENCE</scope>
    <source>
        <strain evidence="1">KasaAsao</strain>
        <tissue evidence="1">Whole Snail</tissue>
    </source>
</reference>
<keyword evidence="2" id="KW-1185">Reference proteome</keyword>
<organism evidence="1 2">
    <name type="scientific">Biomphalaria pfeifferi</name>
    <name type="common">Bloodfluke planorb</name>
    <name type="synonym">Freshwater snail</name>
    <dbReference type="NCBI Taxonomy" id="112525"/>
    <lineage>
        <taxon>Eukaryota</taxon>
        <taxon>Metazoa</taxon>
        <taxon>Spiralia</taxon>
        <taxon>Lophotrochozoa</taxon>
        <taxon>Mollusca</taxon>
        <taxon>Gastropoda</taxon>
        <taxon>Heterobranchia</taxon>
        <taxon>Euthyneura</taxon>
        <taxon>Panpulmonata</taxon>
        <taxon>Hygrophila</taxon>
        <taxon>Lymnaeoidea</taxon>
        <taxon>Planorbidae</taxon>
        <taxon>Biomphalaria</taxon>
    </lineage>
</organism>
<reference evidence="1" key="1">
    <citation type="journal article" date="2023" name="PLoS Negl. Trop. Dis.">
        <title>A genome sequence for Biomphalaria pfeifferi, the major vector snail for the human-infecting parasite Schistosoma mansoni.</title>
        <authorList>
            <person name="Bu L."/>
            <person name="Lu L."/>
            <person name="Laidemitt M.R."/>
            <person name="Zhang S.M."/>
            <person name="Mutuku M."/>
            <person name="Mkoji G."/>
            <person name="Steinauer M."/>
            <person name="Loker E.S."/>
        </authorList>
    </citation>
    <scope>NUCLEOTIDE SEQUENCE</scope>
    <source>
        <strain evidence="1">KasaAsao</strain>
    </source>
</reference>
<accession>A0AAD8AUB6</accession>
<proteinExistence type="predicted"/>
<protein>
    <submittedName>
        <fullName evidence="1">Uncharacterized protein</fullName>
    </submittedName>
</protein>
<name>A0AAD8AUB6_BIOPF</name>
<comment type="caution">
    <text evidence="1">The sequence shown here is derived from an EMBL/GenBank/DDBJ whole genome shotgun (WGS) entry which is preliminary data.</text>
</comment>
<dbReference type="Proteomes" id="UP001233172">
    <property type="component" value="Unassembled WGS sequence"/>
</dbReference>
<evidence type="ECO:0000313" key="2">
    <source>
        <dbReference type="Proteomes" id="UP001233172"/>
    </source>
</evidence>
<dbReference type="EMBL" id="JASAOG010000238">
    <property type="protein sequence ID" value="KAK0042566.1"/>
    <property type="molecule type" value="Genomic_DNA"/>
</dbReference>
<sequence>MVKEAPLSLMVQLNHRIGNQMFMYASTIGLARAQNRMPVFIEGRNLSRMAEEAPLSLMVQLNHRIGNQMFMYTSTIGLARGAAQGACYH</sequence>